<reference evidence="1" key="1">
    <citation type="submission" date="2023-10" db="EMBL/GenBank/DDBJ databases">
        <authorList>
            <person name="Rodriguez Cubillos JULIANA M."/>
            <person name="De Vega J."/>
        </authorList>
    </citation>
    <scope>NUCLEOTIDE SEQUENCE</scope>
</reference>
<proteinExistence type="predicted"/>
<dbReference type="Proteomes" id="UP001177021">
    <property type="component" value="Unassembled WGS sequence"/>
</dbReference>
<dbReference type="EMBL" id="CASHSV030000109">
    <property type="protein sequence ID" value="CAJ2647597.1"/>
    <property type="molecule type" value="Genomic_DNA"/>
</dbReference>
<protein>
    <submittedName>
        <fullName evidence="1">Uncharacterized protein</fullName>
    </submittedName>
</protein>
<gene>
    <name evidence="1" type="ORF">MILVUS5_LOCUS16088</name>
</gene>
<keyword evidence="2" id="KW-1185">Reference proteome</keyword>
<sequence length="52" mass="6326">MMESAKFWNYDKIINLFDNCHCQLHHAKLQTPLFTSVRRDTLVWKLEHDGMY</sequence>
<accession>A0ACB0JV31</accession>
<evidence type="ECO:0000313" key="2">
    <source>
        <dbReference type="Proteomes" id="UP001177021"/>
    </source>
</evidence>
<evidence type="ECO:0000313" key="1">
    <source>
        <dbReference type="EMBL" id="CAJ2647597.1"/>
    </source>
</evidence>
<name>A0ACB0JV31_TRIPR</name>
<comment type="caution">
    <text evidence="1">The sequence shown here is derived from an EMBL/GenBank/DDBJ whole genome shotgun (WGS) entry which is preliminary data.</text>
</comment>
<organism evidence="1 2">
    <name type="scientific">Trifolium pratense</name>
    <name type="common">Red clover</name>
    <dbReference type="NCBI Taxonomy" id="57577"/>
    <lineage>
        <taxon>Eukaryota</taxon>
        <taxon>Viridiplantae</taxon>
        <taxon>Streptophyta</taxon>
        <taxon>Embryophyta</taxon>
        <taxon>Tracheophyta</taxon>
        <taxon>Spermatophyta</taxon>
        <taxon>Magnoliopsida</taxon>
        <taxon>eudicotyledons</taxon>
        <taxon>Gunneridae</taxon>
        <taxon>Pentapetalae</taxon>
        <taxon>rosids</taxon>
        <taxon>fabids</taxon>
        <taxon>Fabales</taxon>
        <taxon>Fabaceae</taxon>
        <taxon>Papilionoideae</taxon>
        <taxon>50 kb inversion clade</taxon>
        <taxon>NPAAA clade</taxon>
        <taxon>Hologalegina</taxon>
        <taxon>IRL clade</taxon>
        <taxon>Trifolieae</taxon>
        <taxon>Trifolium</taxon>
    </lineage>
</organism>